<reference evidence="1 2" key="1">
    <citation type="submission" date="2021-03" db="EMBL/GenBank/DDBJ databases">
        <title>novel species isolated from a fishpond in China.</title>
        <authorList>
            <person name="Lu H."/>
            <person name="Cai Z."/>
        </authorList>
    </citation>
    <scope>NUCLEOTIDE SEQUENCE [LARGE SCALE GENOMIC DNA]</scope>
    <source>
        <strain evidence="1 2">JCM 31546</strain>
    </source>
</reference>
<evidence type="ECO:0000313" key="2">
    <source>
        <dbReference type="Proteomes" id="UP000664698"/>
    </source>
</evidence>
<protein>
    <submittedName>
        <fullName evidence="1">Uncharacterized protein</fullName>
    </submittedName>
</protein>
<evidence type="ECO:0000313" key="1">
    <source>
        <dbReference type="EMBL" id="MBN7800415.1"/>
    </source>
</evidence>
<proteinExistence type="predicted"/>
<organism evidence="1 2">
    <name type="scientific">Algoriphagus aestuariicola</name>
    <dbReference type="NCBI Taxonomy" id="1852016"/>
    <lineage>
        <taxon>Bacteria</taxon>
        <taxon>Pseudomonadati</taxon>
        <taxon>Bacteroidota</taxon>
        <taxon>Cytophagia</taxon>
        <taxon>Cytophagales</taxon>
        <taxon>Cyclobacteriaceae</taxon>
        <taxon>Algoriphagus</taxon>
    </lineage>
</organism>
<keyword evidence="2" id="KW-1185">Reference proteome</keyword>
<name>A0ABS3BQ09_9BACT</name>
<accession>A0ABS3BQ09</accession>
<dbReference type="Pfam" id="PF19630">
    <property type="entry name" value="DUF6134"/>
    <property type="match status" value="1"/>
</dbReference>
<dbReference type="EMBL" id="JAFKCW010000001">
    <property type="protein sequence ID" value="MBN7800415.1"/>
    <property type="molecule type" value="Genomic_DNA"/>
</dbReference>
<gene>
    <name evidence="1" type="ORF">J0A67_06050</name>
</gene>
<comment type="caution">
    <text evidence="1">The sequence shown here is derived from an EMBL/GenBank/DDBJ whole genome shotgun (WGS) entry which is preliminary data.</text>
</comment>
<dbReference type="Proteomes" id="UP000664698">
    <property type="component" value="Unassembled WGS sequence"/>
</dbReference>
<sequence length="167" mass="19431">MGLKIGDLNVQKYQAGDTVHYLAESTVRFWFFGNVQVEISTHSKYVDGYFVKSFSASKTNRGDFTSKIYWDGKKYVVDAESYKFENQQPVMGMVQWCSAKTFFEEMESEKTFISEVYGLTTKIEKVEMGVYRTIISGNENEYSYEAGKLRKVLLENPIKNFQYKRVD</sequence>
<dbReference type="InterPro" id="IPR045767">
    <property type="entry name" value="DUF6134"/>
</dbReference>